<comment type="caution">
    <text evidence="15">The sequence shown here is derived from an EMBL/GenBank/DDBJ whole genome shotgun (WGS) entry which is preliminary data.</text>
</comment>
<evidence type="ECO:0000256" key="3">
    <source>
        <dbReference type="ARBA" id="ARBA00022481"/>
    </source>
</evidence>
<keyword evidence="4" id="KW-0145">Chemotaxis</keyword>
<evidence type="ECO:0000313" key="15">
    <source>
        <dbReference type="EMBL" id="PWC17445.1"/>
    </source>
</evidence>
<evidence type="ECO:0000256" key="10">
    <source>
        <dbReference type="ARBA" id="ARBA00029447"/>
    </source>
</evidence>
<dbReference type="Pfam" id="PF00015">
    <property type="entry name" value="MCPsignal"/>
    <property type="match status" value="1"/>
</dbReference>
<evidence type="ECO:0000256" key="5">
    <source>
        <dbReference type="ARBA" id="ARBA00022519"/>
    </source>
</evidence>
<name>A0A2U1U719_9GAMM</name>
<evidence type="ECO:0000256" key="11">
    <source>
        <dbReference type="PROSITE-ProRule" id="PRU00284"/>
    </source>
</evidence>
<dbReference type="PRINTS" id="PR00260">
    <property type="entry name" value="CHEMTRNSDUCR"/>
</dbReference>
<dbReference type="GO" id="GO:0006935">
    <property type="term" value="P:chemotaxis"/>
    <property type="evidence" value="ECO:0007669"/>
    <property type="project" value="UniProtKB-KW"/>
</dbReference>
<dbReference type="GO" id="GO:0004888">
    <property type="term" value="F:transmembrane signaling receptor activity"/>
    <property type="evidence" value="ECO:0007669"/>
    <property type="project" value="InterPro"/>
</dbReference>
<keyword evidence="9 11" id="KW-0807">Transducer</keyword>
<keyword evidence="5" id="KW-0997">Cell inner membrane</keyword>
<dbReference type="Pfam" id="PF02203">
    <property type="entry name" value="TarH"/>
    <property type="match status" value="1"/>
</dbReference>
<evidence type="ECO:0000256" key="9">
    <source>
        <dbReference type="ARBA" id="ARBA00023224"/>
    </source>
</evidence>
<dbReference type="EMBL" id="QDKH01000007">
    <property type="protein sequence ID" value="PWC17445.1"/>
    <property type="molecule type" value="Genomic_DNA"/>
</dbReference>
<comment type="subcellular location">
    <subcellularLocation>
        <location evidence="1">Cell inner membrane</location>
        <topology evidence="1">Multi-pass membrane protein</topology>
    </subcellularLocation>
</comment>
<evidence type="ECO:0000256" key="2">
    <source>
        <dbReference type="ARBA" id="ARBA00022475"/>
    </source>
</evidence>
<dbReference type="CDD" id="cd06225">
    <property type="entry name" value="HAMP"/>
    <property type="match status" value="1"/>
</dbReference>
<dbReference type="SUPFAM" id="SSF58104">
    <property type="entry name" value="Methyl-accepting chemotaxis protein (MCP) signaling domain"/>
    <property type="match status" value="1"/>
</dbReference>
<sequence>MFRRIRISTCVFLLLMVFFVMQLVSSSFSFNGFRTDYQNFTQVNVGSQQRDELTMSWVALLQTRNTLNRAATRAARNVAQEQVSVLMTSARTYLAQADTHFKQYLAVPRITDKGVELTGNVQASYEKLQAALAELIVFLDSGQLQPFLDQPTQSFQDNFEADFSVYVEYINGHLQVAADSSRQSYSDSKWSFGIVVTLSLLITLLGLIWLKKALLQPLETMREHFEHIASGNLAERIADFGRNEIGVMFSALQKMQASLAGMVHSVRQGTDAMLHGVQEIAAGNDDLSSRTEEQASALEETAASMEQLTSIVKQNADNAHQAAKLARQTSVTAQKGGEITGDVVTTMQHIALSSQKISDITSVIDGIAFQTNILALNAAVEAARAGEQGRGFAVVAGEVRSLAQRSAQAAKEIKGLIDESVSRVRQGSDLVESAGSTMSDIVRSVAQVTDIMGEIASASDEQSRGIEQVAQAVTEMDGVTQQNAALVEQASSAVRSLAEQAGMLTNTVSVFNLASARDEYLINDNNDKSAIAVRNSSDWKTA</sequence>
<gene>
    <name evidence="15" type="ORF">DDT56_07980</name>
</gene>
<dbReference type="Gene3D" id="1.10.287.950">
    <property type="entry name" value="Methyl-accepting chemotaxis protein"/>
    <property type="match status" value="1"/>
</dbReference>
<evidence type="ECO:0000259" key="13">
    <source>
        <dbReference type="PROSITE" id="PS50111"/>
    </source>
</evidence>
<dbReference type="PANTHER" id="PTHR43531:SF14">
    <property type="entry name" value="METHYL-ACCEPTING CHEMOTAXIS PROTEIN I-RELATED"/>
    <property type="match status" value="1"/>
</dbReference>
<evidence type="ECO:0000259" key="14">
    <source>
        <dbReference type="PROSITE" id="PS50885"/>
    </source>
</evidence>
<reference evidence="15 16" key="1">
    <citation type="submission" date="2018-04" db="EMBL/GenBank/DDBJ databases">
        <title>Brenneria corticis sp.nov.</title>
        <authorList>
            <person name="Li Y."/>
        </authorList>
    </citation>
    <scope>NUCLEOTIDE SEQUENCE [LARGE SCALE GENOMIC DNA]</scope>
    <source>
        <strain evidence="15 16">CFCC 11842</strain>
    </source>
</reference>
<dbReference type="Proteomes" id="UP000296159">
    <property type="component" value="Unassembled WGS sequence"/>
</dbReference>
<dbReference type="RefSeq" id="WP_136165918.1">
    <property type="nucleotide sequence ID" value="NZ_KZ819075.1"/>
</dbReference>
<keyword evidence="6 12" id="KW-0812">Transmembrane</keyword>
<comment type="similarity">
    <text evidence="10">Belongs to the methyl-accepting chemotaxis (MCP) protein family.</text>
</comment>
<accession>A0A2U1U719</accession>
<keyword evidence="2" id="KW-1003">Cell membrane</keyword>
<dbReference type="GO" id="GO:0005886">
    <property type="term" value="C:plasma membrane"/>
    <property type="evidence" value="ECO:0007669"/>
    <property type="project" value="UniProtKB-SubCell"/>
</dbReference>
<keyword evidence="8 12" id="KW-0472">Membrane</keyword>
<feature type="domain" description="Methyl-accepting transducer" evidence="13">
    <location>
        <begin position="269"/>
        <end position="498"/>
    </location>
</feature>
<evidence type="ECO:0000256" key="6">
    <source>
        <dbReference type="ARBA" id="ARBA00022692"/>
    </source>
</evidence>
<dbReference type="SMART" id="SM00304">
    <property type="entry name" value="HAMP"/>
    <property type="match status" value="1"/>
</dbReference>
<evidence type="ECO:0000256" key="12">
    <source>
        <dbReference type="SAM" id="Phobius"/>
    </source>
</evidence>
<dbReference type="PANTHER" id="PTHR43531">
    <property type="entry name" value="PROTEIN ICFG"/>
    <property type="match status" value="1"/>
</dbReference>
<evidence type="ECO:0000256" key="4">
    <source>
        <dbReference type="ARBA" id="ARBA00022500"/>
    </source>
</evidence>
<dbReference type="PROSITE" id="PS50111">
    <property type="entry name" value="CHEMOTAXIS_TRANSDUC_2"/>
    <property type="match status" value="1"/>
</dbReference>
<keyword evidence="16" id="KW-1185">Reference proteome</keyword>
<dbReference type="SMART" id="SM00319">
    <property type="entry name" value="TarH"/>
    <property type="match status" value="1"/>
</dbReference>
<dbReference type="InterPro" id="IPR003122">
    <property type="entry name" value="Tar_rcpt_lig-bd"/>
</dbReference>
<dbReference type="SMART" id="SM00283">
    <property type="entry name" value="MA"/>
    <property type="match status" value="1"/>
</dbReference>
<dbReference type="FunFam" id="1.10.287.950:FF:000001">
    <property type="entry name" value="Methyl-accepting chemotaxis sensory transducer"/>
    <property type="match status" value="1"/>
</dbReference>
<dbReference type="InterPro" id="IPR035440">
    <property type="entry name" value="4HB_MCP_dom_sf"/>
</dbReference>
<organism evidence="15 16">
    <name type="scientific">Brenneria corticis</name>
    <dbReference type="NCBI Taxonomy" id="2173106"/>
    <lineage>
        <taxon>Bacteria</taxon>
        <taxon>Pseudomonadati</taxon>
        <taxon>Pseudomonadota</taxon>
        <taxon>Gammaproteobacteria</taxon>
        <taxon>Enterobacterales</taxon>
        <taxon>Pectobacteriaceae</taxon>
        <taxon>Brenneria</taxon>
    </lineage>
</organism>
<dbReference type="InterPro" id="IPR051310">
    <property type="entry name" value="MCP_chemotaxis"/>
</dbReference>
<keyword evidence="3" id="KW-0488">Methylation</keyword>
<dbReference type="Pfam" id="PF00672">
    <property type="entry name" value="HAMP"/>
    <property type="match status" value="1"/>
</dbReference>
<feature type="transmembrane region" description="Helical" evidence="12">
    <location>
        <begin position="190"/>
        <end position="210"/>
    </location>
</feature>
<protein>
    <submittedName>
        <fullName evidence="15">Methyl-accepting chemotaxis protein</fullName>
    </submittedName>
</protein>
<evidence type="ECO:0000256" key="7">
    <source>
        <dbReference type="ARBA" id="ARBA00022989"/>
    </source>
</evidence>
<dbReference type="SUPFAM" id="SSF47170">
    <property type="entry name" value="Aspartate receptor, ligand-binding domain"/>
    <property type="match status" value="1"/>
</dbReference>
<dbReference type="AlphaFoldDB" id="A0A2U1U719"/>
<evidence type="ECO:0000313" key="16">
    <source>
        <dbReference type="Proteomes" id="UP000296159"/>
    </source>
</evidence>
<dbReference type="CDD" id="cd19407">
    <property type="entry name" value="Tar_Tsr_sensor"/>
    <property type="match status" value="1"/>
</dbReference>
<dbReference type="InterPro" id="IPR004090">
    <property type="entry name" value="Chemotax_Me-accpt_rcpt"/>
</dbReference>
<dbReference type="InterPro" id="IPR004089">
    <property type="entry name" value="MCPsignal_dom"/>
</dbReference>
<dbReference type="InterPro" id="IPR003660">
    <property type="entry name" value="HAMP_dom"/>
</dbReference>
<evidence type="ECO:0000256" key="1">
    <source>
        <dbReference type="ARBA" id="ARBA00004429"/>
    </source>
</evidence>
<feature type="domain" description="HAMP" evidence="14">
    <location>
        <begin position="212"/>
        <end position="264"/>
    </location>
</feature>
<dbReference type="PROSITE" id="PS50885">
    <property type="entry name" value="HAMP"/>
    <property type="match status" value="1"/>
</dbReference>
<dbReference type="Gene3D" id="1.20.120.30">
    <property type="entry name" value="Aspartate receptor, ligand-binding domain"/>
    <property type="match status" value="1"/>
</dbReference>
<dbReference type="GO" id="GO:0007165">
    <property type="term" value="P:signal transduction"/>
    <property type="evidence" value="ECO:0007669"/>
    <property type="project" value="UniProtKB-KW"/>
</dbReference>
<evidence type="ECO:0000256" key="8">
    <source>
        <dbReference type="ARBA" id="ARBA00023136"/>
    </source>
</evidence>
<keyword evidence="7 12" id="KW-1133">Transmembrane helix</keyword>
<dbReference type="CDD" id="cd11386">
    <property type="entry name" value="MCP_signal"/>
    <property type="match status" value="1"/>
</dbReference>
<proteinExistence type="inferred from homology"/>